<feature type="chain" id="PRO_5008133446" description="Secreted protein" evidence="1">
    <location>
        <begin position="26"/>
        <end position="197"/>
    </location>
</feature>
<proteinExistence type="predicted"/>
<reference evidence="3" key="1">
    <citation type="submission" date="2014-01" db="EMBL/GenBank/DDBJ databases">
        <title>The Genome Sequence of Anopheles farauti FAR1 (V2).</title>
        <authorList>
            <consortium name="The Broad Institute Genomics Platform"/>
            <person name="Neafsey D.E."/>
            <person name="Besansky N."/>
            <person name="Howell P."/>
            <person name="Walton C."/>
            <person name="Young S.K."/>
            <person name="Zeng Q."/>
            <person name="Gargeya S."/>
            <person name="Fitzgerald M."/>
            <person name="Haas B."/>
            <person name="Abouelleil A."/>
            <person name="Allen A.W."/>
            <person name="Alvarado L."/>
            <person name="Arachchi H.M."/>
            <person name="Berlin A.M."/>
            <person name="Chapman S.B."/>
            <person name="Gainer-Dewar J."/>
            <person name="Goldberg J."/>
            <person name="Griggs A."/>
            <person name="Gujja S."/>
            <person name="Hansen M."/>
            <person name="Howarth C."/>
            <person name="Imamovic A."/>
            <person name="Ireland A."/>
            <person name="Larimer J."/>
            <person name="McCowan C."/>
            <person name="Murphy C."/>
            <person name="Pearson M."/>
            <person name="Poon T.W."/>
            <person name="Priest M."/>
            <person name="Roberts A."/>
            <person name="Saif S."/>
            <person name="Shea T."/>
            <person name="Sisk P."/>
            <person name="Sykes S."/>
            <person name="Wortman J."/>
            <person name="Nusbaum C."/>
            <person name="Birren B."/>
        </authorList>
    </citation>
    <scope>NUCLEOTIDE SEQUENCE [LARGE SCALE GENOMIC DNA]</scope>
    <source>
        <strain evidence="3">FAR1</strain>
    </source>
</reference>
<sequence length="197" mass="21457">MEAGGHVLIVLCLATLPQIARLTRAGVVLTTRLRKTLGTVLTRTLVEADVGDDLTIVSSTSRTTCDRFLFVRIVVLWGTGMSTVPFIVATGVNLRLQHDRYVAVVHLVDDGFIIYLQVTDTSLAASCRHHMPLTHLNRYDRSQVPALLHGSSAHGSHVVMPTFSSASSYSCTSRSFNFSRLMQPTKPSFASTAKLGT</sequence>
<reference evidence="2" key="2">
    <citation type="submission" date="2020-05" db="UniProtKB">
        <authorList>
            <consortium name="EnsemblMetazoa"/>
        </authorList>
    </citation>
    <scope>IDENTIFICATION</scope>
    <source>
        <strain evidence="2">FAR1</strain>
    </source>
</reference>
<dbReference type="AlphaFoldDB" id="A0A182QUI3"/>
<organism evidence="2 3">
    <name type="scientific">Anopheles farauti</name>
    <dbReference type="NCBI Taxonomy" id="69004"/>
    <lineage>
        <taxon>Eukaryota</taxon>
        <taxon>Metazoa</taxon>
        <taxon>Ecdysozoa</taxon>
        <taxon>Arthropoda</taxon>
        <taxon>Hexapoda</taxon>
        <taxon>Insecta</taxon>
        <taxon>Pterygota</taxon>
        <taxon>Neoptera</taxon>
        <taxon>Endopterygota</taxon>
        <taxon>Diptera</taxon>
        <taxon>Nematocera</taxon>
        <taxon>Culicoidea</taxon>
        <taxon>Culicidae</taxon>
        <taxon>Anophelinae</taxon>
        <taxon>Anopheles</taxon>
    </lineage>
</organism>
<dbReference type="VEuPathDB" id="VectorBase:AFAF017133"/>
<dbReference type="EnsemblMetazoa" id="AFAF017133-RA">
    <property type="protein sequence ID" value="AFAF017133-PA"/>
    <property type="gene ID" value="AFAF017133"/>
</dbReference>
<feature type="signal peptide" evidence="1">
    <location>
        <begin position="1"/>
        <end position="25"/>
    </location>
</feature>
<evidence type="ECO:0000313" key="2">
    <source>
        <dbReference type="EnsemblMetazoa" id="AFAF017133-PA"/>
    </source>
</evidence>
<dbReference type="Proteomes" id="UP000075886">
    <property type="component" value="Unassembled WGS sequence"/>
</dbReference>
<evidence type="ECO:0000313" key="3">
    <source>
        <dbReference type="Proteomes" id="UP000075886"/>
    </source>
</evidence>
<dbReference type="EMBL" id="AXCN02001601">
    <property type="status" value="NOT_ANNOTATED_CDS"/>
    <property type="molecule type" value="Genomic_DNA"/>
</dbReference>
<evidence type="ECO:0000256" key="1">
    <source>
        <dbReference type="SAM" id="SignalP"/>
    </source>
</evidence>
<evidence type="ECO:0008006" key="4">
    <source>
        <dbReference type="Google" id="ProtNLM"/>
    </source>
</evidence>
<accession>A0A182QUI3</accession>
<keyword evidence="1" id="KW-0732">Signal</keyword>
<name>A0A182QUI3_9DIPT</name>
<protein>
    <recommendedName>
        <fullName evidence="4">Secreted protein</fullName>
    </recommendedName>
</protein>
<keyword evidence="3" id="KW-1185">Reference proteome</keyword>